<dbReference type="SMART" id="SM00382">
    <property type="entry name" value="AAA"/>
    <property type="match status" value="1"/>
</dbReference>
<reference evidence="4 5" key="1">
    <citation type="submission" date="2024-09" db="EMBL/GenBank/DDBJ databases">
        <authorList>
            <person name="Sun Q."/>
            <person name="Mori K."/>
        </authorList>
    </citation>
    <scope>NUCLEOTIDE SEQUENCE [LARGE SCALE GENOMIC DNA]</scope>
    <source>
        <strain evidence="4 5">JCM 1334</strain>
    </source>
</reference>
<keyword evidence="5" id="KW-1185">Reference proteome</keyword>
<evidence type="ECO:0000313" key="5">
    <source>
        <dbReference type="Proteomes" id="UP001589702"/>
    </source>
</evidence>
<sequence>MFLASAGRRPDASDLIAEIIADAEASGFILEPAQAAAAARLCQLGESISVRRKGLLRRRTPRSVYLHGPVGRGKSWLMDSFYRQLPGRKRRIHFHDFFRQLHRGVHASAGRPEADGTAIQRSVDALLSGVDILCFDEFHVHDVGDGVFIAKLLRTAAQRRVPLVVTSNYPPDKLLPNPLWHDLFVPTIGVIKEMMDIMEIDGDTDFRRSPVTGSAAPRPSDSPGLEAFSRGKIITPGTPAQLGAFGLFPPAKSQERILTPTTQRLTVKAADDMLWVSFTELCGGLMSTADYLALAEDYGTWVIDGVPSPRLESAAGSAPAWQRFSNVVDVLCDQGITLFLVGHGPLDWDLAQDPAHRTSTQPVDLARIASRLSLLDRVEASTPFEEVEAGGS</sequence>
<dbReference type="PANTHER" id="PTHR12169">
    <property type="entry name" value="ATPASE N2B"/>
    <property type="match status" value="1"/>
</dbReference>
<dbReference type="InterPro" id="IPR027417">
    <property type="entry name" value="P-loop_NTPase"/>
</dbReference>
<name>A0ABV5XW19_ARTRM</name>
<keyword evidence="2" id="KW-0067">ATP-binding</keyword>
<dbReference type="InterPro" id="IPR003593">
    <property type="entry name" value="AAA+_ATPase"/>
</dbReference>
<evidence type="ECO:0000259" key="3">
    <source>
        <dbReference type="SMART" id="SM00382"/>
    </source>
</evidence>
<dbReference type="EMBL" id="JBHMBC010000007">
    <property type="protein sequence ID" value="MFB9818956.1"/>
    <property type="molecule type" value="Genomic_DNA"/>
</dbReference>
<dbReference type="Pfam" id="PF03969">
    <property type="entry name" value="AFG1_ATPase"/>
    <property type="match status" value="1"/>
</dbReference>
<dbReference type="NCBIfam" id="NF040713">
    <property type="entry name" value="ZapE"/>
    <property type="match status" value="1"/>
</dbReference>
<accession>A0ABV5XW19</accession>
<proteinExistence type="predicted"/>
<organism evidence="4 5">
    <name type="scientific">Arthrobacter ramosus</name>
    <dbReference type="NCBI Taxonomy" id="1672"/>
    <lineage>
        <taxon>Bacteria</taxon>
        <taxon>Bacillati</taxon>
        <taxon>Actinomycetota</taxon>
        <taxon>Actinomycetes</taxon>
        <taxon>Micrococcales</taxon>
        <taxon>Micrococcaceae</taxon>
        <taxon>Arthrobacter</taxon>
    </lineage>
</organism>
<dbReference type="PANTHER" id="PTHR12169:SF6">
    <property type="entry name" value="AFG1-LIKE ATPASE"/>
    <property type="match status" value="1"/>
</dbReference>
<keyword evidence="1" id="KW-0547">Nucleotide-binding</keyword>
<keyword evidence="4" id="KW-0131">Cell cycle</keyword>
<evidence type="ECO:0000256" key="1">
    <source>
        <dbReference type="ARBA" id="ARBA00022741"/>
    </source>
</evidence>
<dbReference type="SUPFAM" id="SSF52540">
    <property type="entry name" value="P-loop containing nucleoside triphosphate hydrolases"/>
    <property type="match status" value="1"/>
</dbReference>
<dbReference type="Proteomes" id="UP001589702">
    <property type="component" value="Unassembled WGS sequence"/>
</dbReference>
<evidence type="ECO:0000313" key="4">
    <source>
        <dbReference type="EMBL" id="MFB9818956.1"/>
    </source>
</evidence>
<dbReference type="Gene3D" id="3.40.50.300">
    <property type="entry name" value="P-loop containing nucleotide triphosphate hydrolases"/>
    <property type="match status" value="1"/>
</dbReference>
<keyword evidence="4" id="KW-0132">Cell division</keyword>
<gene>
    <name evidence="4" type="primary">zapE</name>
    <name evidence="4" type="ORF">ACFFP1_05525</name>
</gene>
<evidence type="ECO:0000256" key="2">
    <source>
        <dbReference type="ARBA" id="ARBA00022840"/>
    </source>
</evidence>
<dbReference type="GO" id="GO:0051301">
    <property type="term" value="P:cell division"/>
    <property type="evidence" value="ECO:0007669"/>
    <property type="project" value="UniProtKB-KW"/>
</dbReference>
<protein>
    <submittedName>
        <fullName evidence="4">Cell division protein ZapE</fullName>
    </submittedName>
</protein>
<feature type="domain" description="AAA+ ATPase" evidence="3">
    <location>
        <begin position="60"/>
        <end position="210"/>
    </location>
</feature>
<dbReference type="RefSeq" id="WP_234748468.1">
    <property type="nucleotide sequence ID" value="NZ_BAAAWN010000001.1"/>
</dbReference>
<dbReference type="InterPro" id="IPR005654">
    <property type="entry name" value="ATPase_AFG1-like"/>
</dbReference>
<comment type="caution">
    <text evidence="4">The sequence shown here is derived from an EMBL/GenBank/DDBJ whole genome shotgun (WGS) entry which is preliminary data.</text>
</comment>